<dbReference type="Proteomes" id="UP000005289">
    <property type="component" value="Chromosome"/>
</dbReference>
<name>W0DTW5_9GAMM</name>
<organism evidence="13 14">
    <name type="scientific">Thioalkalivibrio paradoxus ARh 1</name>
    <dbReference type="NCBI Taxonomy" id="713585"/>
    <lineage>
        <taxon>Bacteria</taxon>
        <taxon>Pseudomonadati</taxon>
        <taxon>Pseudomonadota</taxon>
        <taxon>Gammaproteobacteria</taxon>
        <taxon>Chromatiales</taxon>
        <taxon>Ectothiorhodospiraceae</taxon>
        <taxon>Thioalkalivibrio</taxon>
    </lineage>
</organism>
<comment type="subcellular location">
    <subcellularLocation>
        <location evidence="2">Cell membrane</location>
        <topology evidence="2">Multi-pass membrane protein</topology>
    </subcellularLocation>
</comment>
<keyword evidence="6" id="KW-0808">Transferase</keyword>
<dbReference type="SUPFAM" id="SSF55874">
    <property type="entry name" value="ATPase domain of HSP90 chaperone/DNA topoisomerase II/histidine kinase"/>
    <property type="match status" value="1"/>
</dbReference>
<dbReference type="AlphaFoldDB" id="W0DTW5"/>
<keyword evidence="10" id="KW-0472">Membrane</keyword>
<dbReference type="PROSITE" id="PS50109">
    <property type="entry name" value="HIS_KIN"/>
    <property type="match status" value="1"/>
</dbReference>
<keyword evidence="10" id="KW-1133">Transmembrane helix</keyword>
<evidence type="ECO:0000256" key="10">
    <source>
        <dbReference type="SAM" id="Phobius"/>
    </source>
</evidence>
<accession>W0DTW5</accession>
<feature type="transmembrane region" description="Helical" evidence="10">
    <location>
        <begin position="242"/>
        <end position="262"/>
    </location>
</feature>
<keyword evidence="8" id="KW-0418">Kinase</keyword>
<keyword evidence="7" id="KW-0547">Nucleotide-binding</keyword>
<evidence type="ECO:0000313" key="13">
    <source>
        <dbReference type="EMBL" id="AHF00316.1"/>
    </source>
</evidence>
<keyword evidence="14" id="KW-1185">Reference proteome</keyword>
<keyword evidence="5" id="KW-0597">Phosphoprotein</keyword>
<dbReference type="InterPro" id="IPR036890">
    <property type="entry name" value="HATPase_C_sf"/>
</dbReference>
<sequence length="538" mass="58705">MADRHPHWTQSLLARTVLGVIVVAALTTAVLFLSIDYVVTRQFEQLHAERSERAARQIEASVATELRRLDNLSRLLVNDADLVNSSYYHLYLEGELEHPQAAVNRIAAAFSLASVALWTPDARLVTESRGTGMPGPVPPVRGTASPAAGLTAVGDTVWLISRGTLEHNTNPIAWLVLGVPLGEVLAGLEQTYGATIRRAGEESPVGPDESRALLELDNDATIDLAVRIPDTVAHALSQVKRLLAVLMPLATLLLAVSLALLLRWQLRPVSALATSIGAVGRGDFRQRLPVPPGSGEVGQLVRAFNRMSADLQHLKEMERRLQHQEQLSAIGKVAARVAHDINNPLSVISSAQALLSRQLSETDPSREYVNLIRHHTERCIRTVENLLEFGRPIHPRLETVDPVGLIEGILRRWARHDFGEYPLVLHSDGAMPSIHADPMLFEQMLDNLLENARLAAPGEPVEVHLSASRDRLLVEVVDAGPGFSPESREHLFEPFFTTRKGGTGLGLASCLAIARAHDGEIEIGPGPGGRVRVLWPVR</sequence>
<dbReference type="Pfam" id="PF02518">
    <property type="entry name" value="HATPase_c"/>
    <property type="match status" value="1"/>
</dbReference>
<dbReference type="SMART" id="SM00304">
    <property type="entry name" value="HAMP"/>
    <property type="match status" value="1"/>
</dbReference>
<dbReference type="Pfam" id="PF00672">
    <property type="entry name" value="HAMP"/>
    <property type="match status" value="1"/>
</dbReference>
<dbReference type="InterPro" id="IPR003594">
    <property type="entry name" value="HATPase_dom"/>
</dbReference>
<dbReference type="Gene3D" id="3.30.565.10">
    <property type="entry name" value="Histidine kinase-like ATPase, C-terminal domain"/>
    <property type="match status" value="1"/>
</dbReference>
<evidence type="ECO:0000313" key="14">
    <source>
        <dbReference type="Proteomes" id="UP000005289"/>
    </source>
</evidence>
<dbReference type="PANTHER" id="PTHR44936">
    <property type="entry name" value="SENSOR PROTEIN CREC"/>
    <property type="match status" value="1"/>
</dbReference>
<dbReference type="Gene3D" id="1.10.287.130">
    <property type="match status" value="1"/>
</dbReference>
<feature type="domain" description="HAMP" evidence="12">
    <location>
        <begin position="263"/>
        <end position="316"/>
    </location>
</feature>
<comment type="catalytic activity">
    <reaction evidence="1">
        <text>ATP + protein L-histidine = ADP + protein N-phospho-L-histidine.</text>
        <dbReference type="EC" id="2.7.13.3"/>
    </reaction>
</comment>
<dbReference type="SUPFAM" id="SSF47384">
    <property type="entry name" value="Homodimeric domain of signal transducing histidine kinase"/>
    <property type="match status" value="1"/>
</dbReference>
<dbReference type="InterPro" id="IPR004358">
    <property type="entry name" value="Sig_transdc_His_kin-like_C"/>
</dbReference>
<dbReference type="Gene3D" id="6.10.340.10">
    <property type="match status" value="1"/>
</dbReference>
<dbReference type="InterPro" id="IPR003661">
    <property type="entry name" value="HisK_dim/P_dom"/>
</dbReference>
<dbReference type="GO" id="GO:0005886">
    <property type="term" value="C:plasma membrane"/>
    <property type="evidence" value="ECO:0007669"/>
    <property type="project" value="UniProtKB-SubCell"/>
</dbReference>
<dbReference type="InterPro" id="IPR005467">
    <property type="entry name" value="His_kinase_dom"/>
</dbReference>
<feature type="domain" description="Histidine kinase" evidence="11">
    <location>
        <begin position="336"/>
        <end position="538"/>
    </location>
</feature>
<dbReference type="CDD" id="cd06225">
    <property type="entry name" value="HAMP"/>
    <property type="match status" value="1"/>
</dbReference>
<dbReference type="Pfam" id="PF00512">
    <property type="entry name" value="HisKA"/>
    <property type="match status" value="1"/>
</dbReference>
<evidence type="ECO:0000256" key="5">
    <source>
        <dbReference type="ARBA" id="ARBA00022553"/>
    </source>
</evidence>
<dbReference type="GO" id="GO:0000155">
    <property type="term" value="F:phosphorelay sensor kinase activity"/>
    <property type="evidence" value="ECO:0007669"/>
    <property type="project" value="InterPro"/>
</dbReference>
<dbReference type="PANTHER" id="PTHR44936:SF10">
    <property type="entry name" value="SENSOR PROTEIN RSTB"/>
    <property type="match status" value="1"/>
</dbReference>
<dbReference type="InterPro" id="IPR050980">
    <property type="entry name" value="2C_sensor_his_kinase"/>
</dbReference>
<keyword evidence="10" id="KW-0812">Transmembrane</keyword>
<evidence type="ECO:0000256" key="2">
    <source>
        <dbReference type="ARBA" id="ARBA00004651"/>
    </source>
</evidence>
<evidence type="ECO:0000256" key="7">
    <source>
        <dbReference type="ARBA" id="ARBA00022741"/>
    </source>
</evidence>
<dbReference type="GO" id="GO:0005524">
    <property type="term" value="F:ATP binding"/>
    <property type="evidence" value="ECO:0007669"/>
    <property type="project" value="UniProtKB-KW"/>
</dbReference>
<dbReference type="PROSITE" id="PS50885">
    <property type="entry name" value="HAMP"/>
    <property type="match status" value="1"/>
</dbReference>
<evidence type="ECO:0000256" key="6">
    <source>
        <dbReference type="ARBA" id="ARBA00022679"/>
    </source>
</evidence>
<dbReference type="InterPro" id="IPR036097">
    <property type="entry name" value="HisK_dim/P_sf"/>
</dbReference>
<evidence type="ECO:0000256" key="9">
    <source>
        <dbReference type="ARBA" id="ARBA00022840"/>
    </source>
</evidence>
<evidence type="ECO:0000256" key="4">
    <source>
        <dbReference type="ARBA" id="ARBA00022475"/>
    </source>
</evidence>
<dbReference type="EMBL" id="CP007029">
    <property type="protein sequence ID" value="AHF00316.1"/>
    <property type="molecule type" value="Genomic_DNA"/>
</dbReference>
<dbReference type="STRING" id="713585.THITH_16845"/>
<evidence type="ECO:0000256" key="1">
    <source>
        <dbReference type="ARBA" id="ARBA00000085"/>
    </source>
</evidence>
<feature type="transmembrane region" description="Helical" evidence="10">
    <location>
        <begin position="12"/>
        <end position="35"/>
    </location>
</feature>
<protein>
    <recommendedName>
        <fullName evidence="3">histidine kinase</fullName>
        <ecNumber evidence="3">2.7.13.3</ecNumber>
    </recommendedName>
</protein>
<dbReference type="SMART" id="SM00387">
    <property type="entry name" value="HATPase_c"/>
    <property type="match status" value="1"/>
</dbReference>
<dbReference type="EC" id="2.7.13.3" evidence="3"/>
<dbReference type="PRINTS" id="PR00344">
    <property type="entry name" value="BCTRLSENSOR"/>
</dbReference>
<proteinExistence type="predicted"/>
<reference evidence="13 14" key="1">
    <citation type="submission" date="2013-12" db="EMBL/GenBank/DDBJ databases">
        <authorList>
            <consortium name="DOE Joint Genome Institute"/>
            <person name="Muyzer G."/>
            <person name="Huntemann M."/>
            <person name="Han J."/>
            <person name="Chen A."/>
            <person name="Kyrpides N."/>
            <person name="Mavromatis K."/>
            <person name="Markowitz V."/>
            <person name="Palaniappan K."/>
            <person name="Ivanova N."/>
            <person name="Schaumberg A."/>
            <person name="Pati A."/>
            <person name="Liolios K."/>
            <person name="Nordberg H.P."/>
            <person name="Cantor M.N."/>
            <person name="Hua S.X."/>
            <person name="Woyke T."/>
        </authorList>
    </citation>
    <scope>NUCLEOTIDE SEQUENCE [LARGE SCALE GENOMIC DNA]</scope>
    <source>
        <strain evidence="13 14">ARh 1</strain>
    </source>
</reference>
<dbReference type="InterPro" id="IPR003660">
    <property type="entry name" value="HAMP_dom"/>
</dbReference>
<dbReference type="HOGENOM" id="CLU_506144_0_0_6"/>
<dbReference type="KEGG" id="tti:THITH_16845"/>
<evidence type="ECO:0000259" key="12">
    <source>
        <dbReference type="PROSITE" id="PS50885"/>
    </source>
</evidence>
<gene>
    <name evidence="13" type="ORF">THITH_16845</name>
</gene>
<dbReference type="SMART" id="SM00388">
    <property type="entry name" value="HisKA"/>
    <property type="match status" value="1"/>
</dbReference>
<evidence type="ECO:0000256" key="8">
    <source>
        <dbReference type="ARBA" id="ARBA00022777"/>
    </source>
</evidence>
<dbReference type="CDD" id="cd00082">
    <property type="entry name" value="HisKA"/>
    <property type="match status" value="1"/>
</dbReference>
<evidence type="ECO:0000256" key="3">
    <source>
        <dbReference type="ARBA" id="ARBA00012438"/>
    </source>
</evidence>
<dbReference type="SUPFAM" id="SSF158472">
    <property type="entry name" value="HAMP domain-like"/>
    <property type="match status" value="1"/>
</dbReference>
<keyword evidence="9" id="KW-0067">ATP-binding</keyword>
<keyword evidence="4" id="KW-1003">Cell membrane</keyword>
<evidence type="ECO:0000259" key="11">
    <source>
        <dbReference type="PROSITE" id="PS50109"/>
    </source>
</evidence>